<gene>
    <name evidence="1" type="ORF">SMRZ_LOCUS22975</name>
</gene>
<dbReference type="AlphaFoldDB" id="A0A3P8HG97"/>
<dbReference type="Proteomes" id="UP000277204">
    <property type="component" value="Unassembled WGS sequence"/>
</dbReference>
<keyword evidence="2" id="KW-1185">Reference proteome</keyword>
<evidence type="ECO:0000313" key="1">
    <source>
        <dbReference type="EMBL" id="VDP45383.1"/>
    </source>
</evidence>
<organism evidence="1 2">
    <name type="scientific">Schistosoma margrebowiei</name>
    <dbReference type="NCBI Taxonomy" id="48269"/>
    <lineage>
        <taxon>Eukaryota</taxon>
        <taxon>Metazoa</taxon>
        <taxon>Spiralia</taxon>
        <taxon>Lophotrochozoa</taxon>
        <taxon>Platyhelminthes</taxon>
        <taxon>Trematoda</taxon>
        <taxon>Digenea</taxon>
        <taxon>Strigeidida</taxon>
        <taxon>Schistosomatoidea</taxon>
        <taxon>Schistosomatidae</taxon>
        <taxon>Schistosoma</taxon>
    </lineage>
</organism>
<protein>
    <submittedName>
        <fullName evidence="1">Uncharacterized protein</fullName>
    </submittedName>
</protein>
<accession>A0A3P8HG97</accession>
<reference evidence="1 2" key="1">
    <citation type="submission" date="2018-11" db="EMBL/GenBank/DDBJ databases">
        <authorList>
            <consortium name="Pathogen Informatics"/>
        </authorList>
    </citation>
    <scope>NUCLEOTIDE SEQUENCE [LARGE SCALE GENOMIC DNA]</scope>
    <source>
        <strain evidence="1 2">Zambia</strain>
    </source>
</reference>
<dbReference type="EMBL" id="UZAI01019443">
    <property type="protein sequence ID" value="VDP45383.1"/>
    <property type="molecule type" value="Genomic_DNA"/>
</dbReference>
<evidence type="ECO:0000313" key="2">
    <source>
        <dbReference type="Proteomes" id="UP000277204"/>
    </source>
</evidence>
<sequence>MWNNQLNGIYHSTSTSLTTKKHLVAWTEQHYGSFFDTMACFRRQSISYSIHMMD</sequence>
<proteinExistence type="predicted"/>
<name>A0A3P8HG97_9TREM</name>